<feature type="compositionally biased region" description="Polar residues" evidence="5">
    <location>
        <begin position="666"/>
        <end position="683"/>
    </location>
</feature>
<dbReference type="EMBL" id="CAIX01000082">
    <property type="protein sequence ID" value="CCI44929.1"/>
    <property type="molecule type" value="Genomic_DNA"/>
</dbReference>
<dbReference type="OrthoDB" id="165675at2759"/>
<keyword evidence="2 4" id="KW-0863">Zinc-finger</keyword>
<evidence type="ECO:0008006" key="10">
    <source>
        <dbReference type="Google" id="ProtNLM"/>
    </source>
</evidence>
<proteinExistence type="predicted"/>
<dbReference type="PROSITE" id="PS50178">
    <property type="entry name" value="ZF_FYVE"/>
    <property type="match status" value="1"/>
</dbReference>
<dbReference type="SUPFAM" id="SSF57903">
    <property type="entry name" value="FYVE/PHD zinc finger"/>
    <property type="match status" value="1"/>
</dbReference>
<dbReference type="CDD" id="cd00065">
    <property type="entry name" value="FYVE_like_SF"/>
    <property type="match status" value="1"/>
</dbReference>
<gene>
    <name evidence="8" type="ORF">BN9_057530</name>
</gene>
<dbReference type="SUPFAM" id="SSF55961">
    <property type="entry name" value="Bet v1-like"/>
    <property type="match status" value="1"/>
</dbReference>
<feature type="domain" description="FYVE-type" evidence="6">
    <location>
        <begin position="399"/>
        <end position="461"/>
    </location>
</feature>
<keyword evidence="3" id="KW-0862">Zinc</keyword>
<keyword evidence="1" id="KW-0479">Metal-binding</keyword>
<name>A0A024GE46_9STRA</name>
<evidence type="ECO:0000256" key="4">
    <source>
        <dbReference type="PROSITE-ProRule" id="PRU00091"/>
    </source>
</evidence>
<sequence>MVNLRLKRFSSRTNDRHLRDGDFRTNPQIASVVHRQEESSIYDGVEKEWRDCVSEDGNAKAEVLPEAIMNRASELDKCAGYGYKAFSSNPRHRSRDIPFRRQKDFFKCPQLSHTTKAMLVRKANDTANVLIRDSIEPDPISSIIWKYHSTVDGIRLSRGYDRGHGRSIMMPISKSEPRTEDINTSDDERSGIACKSGARDRYITCIRGVTEVSASLEEFAMLFKMDTRKQCSDNSMLFNGDLLDTETLYPLVQPSGEHPRRLVAIKWSAVQSPSKLFRNRDFCYLECQKEFHDGKGRKGWVRSFHSVRMSCCPSFEKEHGVVRGSLYRCGLIAIESETKAGVLDTTYTVEIDLKGRVPEKIIRSFLCHRIASVGTVDKLLQRQRLSTSPLLGDLEIPAKQIRPTCHLCYRLFSKIFGAKRFLCRRCGEAACANCCDYWVLDIPVIGTKRVCICTYCAAEARTNHSVPLSSRGKARVLYTPRRLAAHENSGLADKFTDDTITNTRERGSSYSRQPVLSVQYAQDVRTRAESDSRGQKPPLQQQAREDNVNQAVNNGDAQLHKHYSENAVDRMNSHLSTPNPVSEKKSLLTIQDAAITDRRCMPERARSEIIKPNTIPFYDEAKHLSLKKNVSVNVQARTERECAGSQAELTKNCLGNSSNGNGSSSTKRQSVDTLSSSHTNPSSDICVADSCSNDLSKKTGRSEIFEYVEGDNGEWIAKEGTKKQSQANLNNVRHESSKEASSTGKRLSQLLSQDQQTRLPDGPEVASSCDSESLVDSNLDADDCRGCGTKIQQIMHDGVAMDICFCPNNRPPVLSVEDMQGSHAVTINHQLIKSTRFSCKPLRDEMTFEI</sequence>
<feature type="compositionally biased region" description="Basic and acidic residues" evidence="5">
    <location>
        <begin position="524"/>
        <end position="534"/>
    </location>
</feature>
<feature type="region of interest" description="Disordered" evidence="5">
    <location>
        <begin position="522"/>
        <end position="546"/>
    </location>
</feature>
<dbReference type="PANTHER" id="PTHR13510">
    <property type="entry name" value="FYVE-FINGER-CONTAINING RAB5 EFFECTOR PROTEIN RABENOSYN-5-RELATED"/>
    <property type="match status" value="1"/>
</dbReference>
<dbReference type="PANTHER" id="PTHR13510:SF44">
    <property type="entry name" value="RABENOSYN-5"/>
    <property type="match status" value="1"/>
</dbReference>
<dbReference type="InterPro" id="IPR017455">
    <property type="entry name" value="Znf_FYVE-rel"/>
</dbReference>
<dbReference type="Gene3D" id="3.30.530.20">
    <property type="match status" value="1"/>
</dbReference>
<dbReference type="InterPro" id="IPR013083">
    <property type="entry name" value="Znf_RING/FYVE/PHD"/>
</dbReference>
<evidence type="ECO:0000256" key="3">
    <source>
        <dbReference type="ARBA" id="ARBA00022833"/>
    </source>
</evidence>
<evidence type="ECO:0000259" key="7">
    <source>
        <dbReference type="PROSITE" id="PS50848"/>
    </source>
</evidence>
<feature type="compositionally biased region" description="Low complexity" evidence="5">
    <location>
        <begin position="655"/>
        <end position="665"/>
    </location>
</feature>
<dbReference type="Proteomes" id="UP000053237">
    <property type="component" value="Unassembled WGS sequence"/>
</dbReference>
<feature type="region of interest" description="Disordered" evidence="5">
    <location>
        <begin position="651"/>
        <end position="683"/>
    </location>
</feature>
<comment type="caution">
    <text evidence="8">The sequence shown here is derived from an EMBL/GenBank/DDBJ whole genome shotgun (WGS) entry which is preliminary data.</text>
</comment>
<dbReference type="Pfam" id="PF01852">
    <property type="entry name" value="START"/>
    <property type="match status" value="1"/>
</dbReference>
<evidence type="ECO:0000256" key="5">
    <source>
        <dbReference type="SAM" id="MobiDB-lite"/>
    </source>
</evidence>
<evidence type="ECO:0000313" key="9">
    <source>
        <dbReference type="Proteomes" id="UP000053237"/>
    </source>
</evidence>
<reference evidence="8 9" key="1">
    <citation type="submission" date="2012-05" db="EMBL/GenBank/DDBJ databases">
        <title>Recombination and specialization in a pathogen metapopulation.</title>
        <authorList>
            <person name="Gardiner A."/>
            <person name="Kemen E."/>
            <person name="Schultz-Larsen T."/>
            <person name="MacLean D."/>
            <person name="Van Oosterhout C."/>
            <person name="Jones J.D.G."/>
        </authorList>
    </citation>
    <scope>NUCLEOTIDE SEQUENCE [LARGE SCALE GENOMIC DNA]</scope>
    <source>
        <strain evidence="8 9">Ac Nc2</strain>
    </source>
</reference>
<protein>
    <recommendedName>
        <fullName evidence="10">FYVE-type domain-containing protein</fullName>
    </recommendedName>
</protein>
<keyword evidence="9" id="KW-1185">Reference proteome</keyword>
<evidence type="ECO:0000313" key="8">
    <source>
        <dbReference type="EMBL" id="CCI44929.1"/>
    </source>
</evidence>
<feature type="region of interest" description="Disordered" evidence="5">
    <location>
        <begin position="721"/>
        <end position="747"/>
    </location>
</feature>
<evidence type="ECO:0000259" key="6">
    <source>
        <dbReference type="PROSITE" id="PS50178"/>
    </source>
</evidence>
<dbReference type="InterPro" id="IPR052727">
    <property type="entry name" value="Rab4/Rab5_effector"/>
</dbReference>
<evidence type="ECO:0000256" key="1">
    <source>
        <dbReference type="ARBA" id="ARBA00022723"/>
    </source>
</evidence>
<dbReference type="InterPro" id="IPR002913">
    <property type="entry name" value="START_lipid-bd_dom"/>
</dbReference>
<dbReference type="GO" id="GO:0008289">
    <property type="term" value="F:lipid binding"/>
    <property type="evidence" value="ECO:0007669"/>
    <property type="project" value="InterPro"/>
</dbReference>
<evidence type="ECO:0000256" key="2">
    <source>
        <dbReference type="ARBA" id="ARBA00022771"/>
    </source>
</evidence>
<organism evidence="8 9">
    <name type="scientific">Albugo candida</name>
    <dbReference type="NCBI Taxonomy" id="65357"/>
    <lineage>
        <taxon>Eukaryota</taxon>
        <taxon>Sar</taxon>
        <taxon>Stramenopiles</taxon>
        <taxon>Oomycota</taxon>
        <taxon>Peronosporomycetes</taxon>
        <taxon>Albuginales</taxon>
        <taxon>Albuginaceae</taxon>
        <taxon>Albugo</taxon>
    </lineage>
</organism>
<dbReference type="GO" id="GO:0008270">
    <property type="term" value="F:zinc ion binding"/>
    <property type="evidence" value="ECO:0007669"/>
    <property type="project" value="UniProtKB-KW"/>
</dbReference>
<dbReference type="PROSITE" id="PS50848">
    <property type="entry name" value="START"/>
    <property type="match status" value="1"/>
</dbReference>
<dbReference type="InterPro" id="IPR011011">
    <property type="entry name" value="Znf_FYVE_PHD"/>
</dbReference>
<dbReference type="InterPro" id="IPR023393">
    <property type="entry name" value="START-like_dom_sf"/>
</dbReference>
<dbReference type="InParanoid" id="A0A024GE46"/>
<dbReference type="AlphaFoldDB" id="A0A024GE46"/>
<dbReference type="Gene3D" id="3.30.40.10">
    <property type="entry name" value="Zinc/RING finger domain, C3HC4 (zinc finger)"/>
    <property type="match status" value="1"/>
</dbReference>
<accession>A0A024GE46</accession>
<feature type="domain" description="START" evidence="7">
    <location>
        <begin position="276"/>
        <end position="366"/>
    </location>
</feature>